<sequence length="618" mass="72686">MKNFYLYVLFIFFIFSCQDSNPDLERKKTIQISVDSSSLKIQQNYIKKYVKVNQFDSVYSYSSQLESLSQAKKNPYYFAESQFYKGIYHYVNINNDTAYYYFNRARKSFLEFSDSAGIVKTMRGMALIQTQVGDFIGARKTANAILDFIPTDAYKKRADIYSILGYTATIQKDYEDAIRWYQESISDSIQSEDRYGIMNNLVYNYTKLGEKNPENYQKARAVLNQMEEELYKLVREKQYTSYLDNRAYLDFKENPRNANSDMFYQALRIRKNTKDIRGLLGSYSSLTEFYEHRDNSKAIQYADSLLSVATQLKDHRNRLEALQYLIQYDQSSKVKEYAIAYKNLRDSLDNVRDHHIAEFATIRFEINEKRKENAQLQKEILTHDAALKWNQNIIILLLLFGLLSIFLLLNYVRSIRIQNKKKLIVEIQNAEQKLARKVHDELANSLYQTISFIDGNQIIQNQENKEKLIDKIDKIYKLSKDISRESQAINTDENYANEIFSLVSYYKNESTNIIFVGFEEDAWKEYSSDVKLHFYKILQELLTNMRKHSQASLVSLRFNFQEYSMIFNYSDNGIGIHDKQPQNANGMINIQKRLEIIKGKGQIIPSEKGFKYELEIGK</sequence>
<dbReference type="InterPro" id="IPR011990">
    <property type="entry name" value="TPR-like_helical_dom_sf"/>
</dbReference>
<dbReference type="PROSITE" id="PS51257">
    <property type="entry name" value="PROKAR_LIPOPROTEIN"/>
    <property type="match status" value="1"/>
</dbReference>
<comment type="catalytic activity">
    <reaction evidence="1">
        <text>ATP + protein L-histidine = ADP + protein N-phospho-L-histidine.</text>
        <dbReference type="EC" id="2.7.13.3"/>
    </reaction>
</comment>
<keyword evidence="9" id="KW-1185">Reference proteome</keyword>
<dbReference type="SUPFAM" id="SSF48452">
    <property type="entry name" value="TPR-like"/>
    <property type="match status" value="1"/>
</dbReference>
<name>A0ABV2LXT8_9FLAO</name>
<feature type="coiled-coil region" evidence="6">
    <location>
        <begin position="359"/>
        <end position="386"/>
    </location>
</feature>
<evidence type="ECO:0000256" key="5">
    <source>
        <dbReference type="ARBA" id="ARBA00023012"/>
    </source>
</evidence>
<keyword evidence="7" id="KW-0812">Transmembrane</keyword>
<dbReference type="SUPFAM" id="SSF55874">
    <property type="entry name" value="ATPase domain of HSP90 chaperone/DNA topoisomerase II/histidine kinase"/>
    <property type="match status" value="1"/>
</dbReference>
<dbReference type="Gene3D" id="3.30.565.10">
    <property type="entry name" value="Histidine kinase-like ATPase, C-terminal domain"/>
    <property type="match status" value="1"/>
</dbReference>
<evidence type="ECO:0000256" key="4">
    <source>
        <dbReference type="ARBA" id="ARBA00022777"/>
    </source>
</evidence>
<dbReference type="EC" id="2.7.13.3" evidence="2"/>
<evidence type="ECO:0000256" key="7">
    <source>
        <dbReference type="SAM" id="Phobius"/>
    </source>
</evidence>
<dbReference type="InterPro" id="IPR036890">
    <property type="entry name" value="HATPase_C_sf"/>
</dbReference>
<accession>A0ABV2LXT8</accession>
<keyword evidence="3" id="KW-0808">Transferase</keyword>
<evidence type="ECO:0000256" key="2">
    <source>
        <dbReference type="ARBA" id="ARBA00012438"/>
    </source>
</evidence>
<proteinExistence type="predicted"/>
<reference evidence="8 9" key="1">
    <citation type="submission" date="2024-06" db="EMBL/GenBank/DDBJ databases">
        <title>Genomic Encyclopedia of Type Strains, Phase IV (KMG-IV): sequencing the most valuable type-strain genomes for metagenomic binning, comparative biology and taxonomic classification.</title>
        <authorList>
            <person name="Goeker M."/>
        </authorList>
    </citation>
    <scope>NUCLEOTIDE SEQUENCE [LARGE SCALE GENOMIC DNA]</scope>
    <source>
        <strain evidence="8 9">DSM 29388</strain>
    </source>
</reference>
<dbReference type="RefSeq" id="WP_354509428.1">
    <property type="nucleotide sequence ID" value="NZ_JBEPMO010000011.1"/>
</dbReference>
<keyword evidence="5" id="KW-0902">Two-component regulatory system</keyword>
<keyword evidence="7" id="KW-0472">Membrane</keyword>
<evidence type="ECO:0000256" key="1">
    <source>
        <dbReference type="ARBA" id="ARBA00000085"/>
    </source>
</evidence>
<dbReference type="GO" id="GO:0016301">
    <property type="term" value="F:kinase activity"/>
    <property type="evidence" value="ECO:0007669"/>
    <property type="project" value="UniProtKB-KW"/>
</dbReference>
<dbReference type="Gene3D" id="1.25.40.10">
    <property type="entry name" value="Tetratricopeptide repeat domain"/>
    <property type="match status" value="1"/>
</dbReference>
<dbReference type="PANTHER" id="PTHR24421">
    <property type="entry name" value="NITRATE/NITRITE SENSOR PROTEIN NARX-RELATED"/>
    <property type="match status" value="1"/>
</dbReference>
<evidence type="ECO:0000313" key="8">
    <source>
        <dbReference type="EMBL" id="MET3732318.1"/>
    </source>
</evidence>
<feature type="transmembrane region" description="Helical" evidence="7">
    <location>
        <begin position="393"/>
        <end position="412"/>
    </location>
</feature>
<gene>
    <name evidence="8" type="ORF">ABID46_001907</name>
</gene>
<keyword evidence="4 8" id="KW-0418">Kinase</keyword>
<dbReference type="InterPro" id="IPR050482">
    <property type="entry name" value="Sensor_HK_TwoCompSys"/>
</dbReference>
<keyword evidence="6" id="KW-0175">Coiled coil</keyword>
<dbReference type="EMBL" id="JBEPMO010000011">
    <property type="protein sequence ID" value="MET3732318.1"/>
    <property type="molecule type" value="Genomic_DNA"/>
</dbReference>
<protein>
    <recommendedName>
        <fullName evidence="2">histidine kinase</fullName>
        <ecNumber evidence="2">2.7.13.3</ecNumber>
    </recommendedName>
</protein>
<evidence type="ECO:0000313" key="9">
    <source>
        <dbReference type="Proteomes" id="UP001549146"/>
    </source>
</evidence>
<evidence type="ECO:0000256" key="3">
    <source>
        <dbReference type="ARBA" id="ARBA00022679"/>
    </source>
</evidence>
<dbReference type="Proteomes" id="UP001549146">
    <property type="component" value="Unassembled WGS sequence"/>
</dbReference>
<organism evidence="8 9">
    <name type="scientific">Moheibacter stercoris</name>
    <dbReference type="NCBI Taxonomy" id="1628251"/>
    <lineage>
        <taxon>Bacteria</taxon>
        <taxon>Pseudomonadati</taxon>
        <taxon>Bacteroidota</taxon>
        <taxon>Flavobacteriia</taxon>
        <taxon>Flavobacteriales</taxon>
        <taxon>Weeksellaceae</taxon>
        <taxon>Moheibacter</taxon>
    </lineage>
</organism>
<comment type="caution">
    <text evidence="8">The sequence shown here is derived from an EMBL/GenBank/DDBJ whole genome shotgun (WGS) entry which is preliminary data.</text>
</comment>
<dbReference type="PANTHER" id="PTHR24421:SF10">
    <property type="entry name" value="NITRATE_NITRITE SENSOR PROTEIN NARQ"/>
    <property type="match status" value="1"/>
</dbReference>
<keyword evidence="7" id="KW-1133">Transmembrane helix</keyword>
<evidence type="ECO:0000256" key="6">
    <source>
        <dbReference type="SAM" id="Coils"/>
    </source>
</evidence>